<dbReference type="PATRIC" id="fig|1423740.3.peg.916"/>
<dbReference type="AlphaFoldDB" id="A0A0R1TJN1"/>
<comment type="caution">
    <text evidence="1">The sequence shown here is derived from an EMBL/GenBank/DDBJ whole genome shotgun (WGS) entry which is preliminary data.</text>
</comment>
<proteinExistence type="predicted"/>
<dbReference type="STRING" id="1423740.FC36_GL000863"/>
<reference evidence="1 2" key="1">
    <citation type="journal article" date="2015" name="Genome Announc.">
        <title>Expanding the biotechnology potential of lactobacilli through comparative genomics of 213 strains and associated genera.</title>
        <authorList>
            <person name="Sun Z."/>
            <person name="Harris H.M."/>
            <person name="McCann A."/>
            <person name="Guo C."/>
            <person name="Argimon S."/>
            <person name="Zhang W."/>
            <person name="Yang X."/>
            <person name="Jeffery I.B."/>
            <person name="Cooney J.C."/>
            <person name="Kagawa T.F."/>
            <person name="Liu W."/>
            <person name="Song Y."/>
            <person name="Salvetti E."/>
            <person name="Wrobel A."/>
            <person name="Rasinkangas P."/>
            <person name="Parkhill J."/>
            <person name="Rea M.C."/>
            <person name="O'Sullivan O."/>
            <person name="Ritari J."/>
            <person name="Douillard F.P."/>
            <person name="Paul Ross R."/>
            <person name="Yang R."/>
            <person name="Briner A.E."/>
            <person name="Felis G.E."/>
            <person name="de Vos W.M."/>
            <person name="Barrangou R."/>
            <person name="Klaenhammer T.R."/>
            <person name="Caufield P.W."/>
            <person name="Cui Y."/>
            <person name="Zhang H."/>
            <person name="O'Toole P.W."/>
        </authorList>
    </citation>
    <scope>NUCLEOTIDE SEQUENCE [LARGE SCALE GENOMIC DNA]</scope>
    <source>
        <strain evidence="1 2">DSM 15833</strain>
    </source>
</reference>
<evidence type="ECO:0000313" key="2">
    <source>
        <dbReference type="Proteomes" id="UP000051048"/>
    </source>
</evidence>
<dbReference type="RefSeq" id="WP_025021047.1">
    <property type="nucleotide sequence ID" value="NZ_AZFH01000120.1"/>
</dbReference>
<evidence type="ECO:0000313" key="1">
    <source>
        <dbReference type="EMBL" id="KRL79210.1"/>
    </source>
</evidence>
<dbReference type="Proteomes" id="UP000051048">
    <property type="component" value="Unassembled WGS sequence"/>
</dbReference>
<organism evidence="1 2">
    <name type="scientific">Ligilactobacillus equi DSM 15833 = JCM 10991</name>
    <dbReference type="NCBI Taxonomy" id="1423740"/>
    <lineage>
        <taxon>Bacteria</taxon>
        <taxon>Bacillati</taxon>
        <taxon>Bacillota</taxon>
        <taxon>Bacilli</taxon>
        <taxon>Lactobacillales</taxon>
        <taxon>Lactobacillaceae</taxon>
        <taxon>Ligilactobacillus</taxon>
    </lineage>
</organism>
<gene>
    <name evidence="1" type="ORF">FC36_GL000863</name>
</gene>
<sequence>MALAVKKRMARMAFTKLSFKERKYVDIWLKERLKPQEGVITTNDIIEALNEDLGVNSGYRGMIDWYLFEHGFLAKEDDQDDNNLIWDGISLIQQAEDLSKQEKTEEVITTNPGKDVVNADYINPTETLYPTKTEHKKHLPSEPGKTRGLFAEMDRKEQQQYRKEIESRDDNTIEISRKKRKATNGQENWIGLALWLTNRGFKESETTETSLKELMDYHTFDKPKRAITYEFLRDRLLYDGFKESYSERPIEERCFNVSQPEIELRRAFRESKRKKRG</sequence>
<accession>A0A0R1TJN1</accession>
<name>A0A0R1TJN1_9LACO</name>
<dbReference type="EMBL" id="AZFH01000120">
    <property type="protein sequence ID" value="KRL79210.1"/>
    <property type="molecule type" value="Genomic_DNA"/>
</dbReference>
<protein>
    <submittedName>
        <fullName evidence="1">Uncharacterized protein</fullName>
    </submittedName>
</protein>
<dbReference type="OrthoDB" id="10003464at2"/>